<accession>A0A3B0YJJ9</accession>
<protein>
    <submittedName>
        <fullName evidence="1">Elements of external origin transposon-related functions</fullName>
    </submittedName>
</protein>
<reference evidence="1" key="1">
    <citation type="submission" date="2018-06" db="EMBL/GenBank/DDBJ databases">
        <authorList>
            <person name="Zhirakovskaya E."/>
        </authorList>
    </citation>
    <scope>NUCLEOTIDE SEQUENCE</scope>
</reference>
<dbReference type="AlphaFoldDB" id="A0A3B0YJJ9"/>
<proteinExistence type="predicted"/>
<organism evidence="1">
    <name type="scientific">hydrothermal vent metagenome</name>
    <dbReference type="NCBI Taxonomy" id="652676"/>
    <lineage>
        <taxon>unclassified sequences</taxon>
        <taxon>metagenomes</taxon>
        <taxon>ecological metagenomes</taxon>
    </lineage>
</organism>
<sequence>RAGVEGNISELKRAFGMGKAKWKGHDGFKAFVWSSVISYNLVRMTRMQSG</sequence>
<gene>
    <name evidence="1" type="ORF">MNBD_GAMMA12-3580</name>
</gene>
<feature type="non-terminal residue" evidence="1">
    <location>
        <position position="1"/>
    </location>
</feature>
<dbReference type="EMBL" id="UOFL01000115">
    <property type="protein sequence ID" value="VAW76910.1"/>
    <property type="molecule type" value="Genomic_DNA"/>
</dbReference>
<evidence type="ECO:0000313" key="1">
    <source>
        <dbReference type="EMBL" id="VAW76910.1"/>
    </source>
</evidence>
<name>A0A3B0YJJ9_9ZZZZ</name>